<keyword evidence="3" id="KW-1185">Reference proteome</keyword>
<organism evidence="2 3">
    <name type="scientific">Shewanella surugensis</name>
    <dbReference type="NCBI Taxonomy" id="212020"/>
    <lineage>
        <taxon>Bacteria</taxon>
        <taxon>Pseudomonadati</taxon>
        <taxon>Pseudomonadota</taxon>
        <taxon>Gammaproteobacteria</taxon>
        <taxon>Alteromonadales</taxon>
        <taxon>Shewanellaceae</taxon>
        <taxon>Shewanella</taxon>
    </lineage>
</organism>
<feature type="compositionally biased region" description="Polar residues" evidence="1">
    <location>
        <begin position="28"/>
        <end position="42"/>
    </location>
</feature>
<sequence>MSYGAFFTTEAPLPANYPQIGIGKNADGSDSGTEGATPSAGDSITRYFADDEMCALEQFKDIPNCVEVVAPDGLAHSMAILEGNAEFSNNISDAEVDSMVNS</sequence>
<protein>
    <submittedName>
        <fullName evidence="2">Uncharacterized protein</fullName>
    </submittedName>
</protein>
<proteinExistence type="predicted"/>
<name>A0ABT0LI15_9GAMM</name>
<gene>
    <name evidence="2" type="ORF">L2764_23470</name>
</gene>
<reference evidence="2 3" key="1">
    <citation type="submission" date="2022-01" db="EMBL/GenBank/DDBJ databases">
        <title>Whole genome-based taxonomy of the Shewanellaceae.</title>
        <authorList>
            <person name="Martin-Rodriguez A.J."/>
        </authorList>
    </citation>
    <scope>NUCLEOTIDE SEQUENCE [LARGE SCALE GENOMIC DNA]</scope>
    <source>
        <strain evidence="2 3">DSM 17177</strain>
    </source>
</reference>
<dbReference type="RefSeq" id="WP_248942759.1">
    <property type="nucleotide sequence ID" value="NZ_JAKIKS010000148.1"/>
</dbReference>
<accession>A0ABT0LI15</accession>
<feature type="region of interest" description="Disordered" evidence="1">
    <location>
        <begin position="18"/>
        <end position="43"/>
    </location>
</feature>
<evidence type="ECO:0000313" key="2">
    <source>
        <dbReference type="EMBL" id="MCL1127352.1"/>
    </source>
</evidence>
<comment type="caution">
    <text evidence="2">The sequence shown here is derived from an EMBL/GenBank/DDBJ whole genome shotgun (WGS) entry which is preliminary data.</text>
</comment>
<dbReference type="Proteomes" id="UP001203423">
    <property type="component" value="Unassembled WGS sequence"/>
</dbReference>
<evidence type="ECO:0000256" key="1">
    <source>
        <dbReference type="SAM" id="MobiDB-lite"/>
    </source>
</evidence>
<evidence type="ECO:0000313" key="3">
    <source>
        <dbReference type="Proteomes" id="UP001203423"/>
    </source>
</evidence>
<dbReference type="EMBL" id="JAKIKS010000148">
    <property type="protein sequence ID" value="MCL1127352.1"/>
    <property type="molecule type" value="Genomic_DNA"/>
</dbReference>